<dbReference type="InterPro" id="IPR012165">
    <property type="entry name" value="Cyt_c3_hydrogenase_gsu"/>
</dbReference>
<dbReference type="InterPro" id="IPR039261">
    <property type="entry name" value="FNR_nucleotide-bd"/>
</dbReference>
<dbReference type="Gene3D" id="2.40.30.10">
    <property type="entry name" value="Translation factors"/>
    <property type="match status" value="1"/>
</dbReference>
<comment type="caution">
    <text evidence="2">The sequence shown here is derived from an EMBL/GenBank/DDBJ whole genome shotgun (WGS) entry which is preliminary data.</text>
</comment>
<keyword evidence="3" id="KW-1185">Reference proteome</keyword>
<dbReference type="PROSITE" id="PS51384">
    <property type="entry name" value="FAD_FR"/>
    <property type="match status" value="1"/>
</dbReference>
<name>A0ABU6CDA1_9ACTN</name>
<evidence type="ECO:0000259" key="1">
    <source>
        <dbReference type="PROSITE" id="PS51384"/>
    </source>
</evidence>
<sequence>MTTATIPVPYRVVDRSVETHDTVTLCLDPVEEPLAPFRAGQFAMVYAFGVGEIPVSVSAILTNGGLAHTIRSVGAVSTALCRKRVGDTVGLRGPFGTRWGLEEAHGRDLVVVAGGIGLAPLRPLIRHALADRRTYGSLNVLIGARTPADLMARTEIRRWATDFTGVTVDHPGPEWRGEIGLVTRLLDGAHFDPGRATGFVCGPEPMIRATARDLVHRGVPAARVRVSLERNMRCSTGHCGHCQFGPLLLCRDGPVLGFDRAERLMSVREL</sequence>
<dbReference type="PIRSF" id="PIRSF006816">
    <property type="entry name" value="Cyc3_hyd_g"/>
    <property type="match status" value="1"/>
</dbReference>
<dbReference type="RefSeq" id="WP_324770274.1">
    <property type="nucleotide sequence ID" value="NZ_BAAATS010000067.1"/>
</dbReference>
<reference evidence="2 3" key="1">
    <citation type="submission" date="2022-10" db="EMBL/GenBank/DDBJ databases">
        <authorList>
            <person name="Xie J."/>
            <person name="Shen N."/>
        </authorList>
    </citation>
    <scope>NUCLEOTIDE SEQUENCE [LARGE SCALE GENOMIC DNA]</scope>
    <source>
        <strain evidence="2 3">DSM 41681</strain>
    </source>
</reference>
<dbReference type="PRINTS" id="PR00410">
    <property type="entry name" value="PHEHYDRXLASE"/>
</dbReference>
<proteinExistence type="predicted"/>
<dbReference type="CDD" id="cd06221">
    <property type="entry name" value="sulfite_reductase_like"/>
    <property type="match status" value="1"/>
</dbReference>
<accession>A0ABU6CDA1</accession>
<dbReference type="InterPro" id="IPR001433">
    <property type="entry name" value="OxRdtase_FAD/NAD-bd"/>
</dbReference>
<evidence type="ECO:0000313" key="2">
    <source>
        <dbReference type="EMBL" id="MEB3962695.1"/>
    </source>
</evidence>
<dbReference type="InterPro" id="IPR050353">
    <property type="entry name" value="PyrK_electron_transfer"/>
</dbReference>
<dbReference type="PANTHER" id="PTHR43513:SF1">
    <property type="entry name" value="ANAEROBIC SULFITE REDUCTASE SUBUNIT B"/>
    <property type="match status" value="1"/>
</dbReference>
<dbReference type="Gene3D" id="3.40.50.80">
    <property type="entry name" value="Nucleotide-binding domain of ferredoxin-NADP reductase (FNR) module"/>
    <property type="match status" value="1"/>
</dbReference>
<dbReference type="EMBL" id="JAOZYB010000168">
    <property type="protein sequence ID" value="MEB3962695.1"/>
    <property type="molecule type" value="Genomic_DNA"/>
</dbReference>
<dbReference type="PANTHER" id="PTHR43513">
    <property type="entry name" value="DIHYDROOROTATE DEHYDROGENASE B (NAD(+)), ELECTRON TRANSFER SUBUNIT"/>
    <property type="match status" value="1"/>
</dbReference>
<evidence type="ECO:0000313" key="3">
    <source>
        <dbReference type="Proteomes" id="UP001352223"/>
    </source>
</evidence>
<organism evidence="2 3">
    <name type="scientific">Streptomyces kunmingensis</name>
    <dbReference type="NCBI Taxonomy" id="68225"/>
    <lineage>
        <taxon>Bacteria</taxon>
        <taxon>Bacillati</taxon>
        <taxon>Actinomycetota</taxon>
        <taxon>Actinomycetes</taxon>
        <taxon>Kitasatosporales</taxon>
        <taxon>Streptomycetaceae</taxon>
        <taxon>Streptomyces</taxon>
    </lineage>
</organism>
<dbReference type="Pfam" id="PF00175">
    <property type="entry name" value="NAD_binding_1"/>
    <property type="match status" value="1"/>
</dbReference>
<feature type="domain" description="FAD-binding FR-type" evidence="1">
    <location>
        <begin position="5"/>
        <end position="101"/>
    </location>
</feature>
<dbReference type="SUPFAM" id="SSF63380">
    <property type="entry name" value="Riboflavin synthase domain-like"/>
    <property type="match status" value="1"/>
</dbReference>
<dbReference type="SUPFAM" id="SSF52343">
    <property type="entry name" value="Ferredoxin reductase-like, C-terminal NADP-linked domain"/>
    <property type="match status" value="1"/>
</dbReference>
<dbReference type="InterPro" id="IPR017938">
    <property type="entry name" value="Riboflavin_synthase-like_b-brl"/>
</dbReference>
<dbReference type="InterPro" id="IPR017927">
    <property type="entry name" value="FAD-bd_FR_type"/>
</dbReference>
<gene>
    <name evidence="2" type="ORF">OKJ48_20940</name>
</gene>
<protein>
    <submittedName>
        <fullName evidence="2">FAD/NAD(P)-binding protein</fullName>
    </submittedName>
</protein>
<dbReference type="Proteomes" id="UP001352223">
    <property type="component" value="Unassembled WGS sequence"/>
</dbReference>